<dbReference type="RefSeq" id="WP_135347889.1">
    <property type="nucleotide sequence ID" value="NZ_SRJD01000005.1"/>
</dbReference>
<dbReference type="AlphaFoldDB" id="A0A4Z0GQ55"/>
<name>A0A4Z0GQ55_9BACL</name>
<evidence type="ECO:0000313" key="4">
    <source>
        <dbReference type="Proteomes" id="UP000298347"/>
    </source>
</evidence>
<feature type="transmembrane region" description="Helical" evidence="2">
    <location>
        <begin position="31"/>
        <end position="52"/>
    </location>
</feature>
<accession>A0A4Z0GQ55</accession>
<protein>
    <submittedName>
        <fullName evidence="3">DUF4811 domain-containing protein</fullName>
    </submittedName>
</protein>
<dbReference type="Proteomes" id="UP000298347">
    <property type="component" value="Unassembled WGS sequence"/>
</dbReference>
<proteinExistence type="predicted"/>
<keyword evidence="2" id="KW-0812">Transmembrane</keyword>
<feature type="region of interest" description="Disordered" evidence="1">
    <location>
        <begin position="189"/>
        <end position="209"/>
    </location>
</feature>
<organism evidence="3 4">
    <name type="scientific">Sporolactobacillus shoreae</name>
    <dbReference type="NCBI Taxonomy" id="1465501"/>
    <lineage>
        <taxon>Bacteria</taxon>
        <taxon>Bacillati</taxon>
        <taxon>Bacillota</taxon>
        <taxon>Bacilli</taxon>
        <taxon>Bacillales</taxon>
        <taxon>Sporolactobacillaceae</taxon>
        <taxon>Sporolactobacillus</taxon>
    </lineage>
</organism>
<sequence>MILVTLIIGAALFVAFILTSGTKWFSQHKWINGLLVALSLILFLGSETLTILNEHGNYGMKTAVSTQKISIYSAVASNPKQPAAIPFLVLRQNVGRDPLYIYNVNKQGKPKMKHTGISDQNQFKVTDKAPYLEVQIQRRVFQNGFYRRLFAFSGDENVKVSTRNVFFVPEQHQVMTTEEIQKMQKAMKQKQEMMKNAAKEQQGATNSKK</sequence>
<keyword evidence="2" id="KW-0472">Membrane</keyword>
<gene>
    <name evidence="3" type="ORF">E4665_05955</name>
</gene>
<evidence type="ECO:0000313" key="3">
    <source>
        <dbReference type="EMBL" id="TGA98869.1"/>
    </source>
</evidence>
<keyword evidence="2" id="KW-1133">Transmembrane helix</keyword>
<reference evidence="3 4" key="1">
    <citation type="journal article" date="2015" name="Int. J. Syst. Evol. Microbiol.">
        <title>Sporolactobacillus shoreae sp. nov. and Sporolactobacillus spathodeae sp. nov., two spore-forming lactic acid bacteria isolated from tree barks in Thailand.</title>
        <authorList>
            <person name="Thamacharoensuk T."/>
            <person name="Kitahara M."/>
            <person name="Ohkuma M."/>
            <person name="Thongchul N."/>
            <person name="Tanasupawat S."/>
        </authorList>
    </citation>
    <scope>NUCLEOTIDE SEQUENCE [LARGE SCALE GENOMIC DNA]</scope>
    <source>
        <strain evidence="3 4">BK92</strain>
    </source>
</reference>
<comment type="caution">
    <text evidence="3">The sequence shown here is derived from an EMBL/GenBank/DDBJ whole genome shotgun (WGS) entry which is preliminary data.</text>
</comment>
<evidence type="ECO:0000256" key="2">
    <source>
        <dbReference type="SAM" id="Phobius"/>
    </source>
</evidence>
<evidence type="ECO:0000256" key="1">
    <source>
        <dbReference type="SAM" id="MobiDB-lite"/>
    </source>
</evidence>
<dbReference type="OrthoDB" id="2988359at2"/>
<dbReference type="InterPro" id="IPR032083">
    <property type="entry name" value="DUF4811"/>
</dbReference>
<keyword evidence="4" id="KW-1185">Reference proteome</keyword>
<dbReference type="Pfam" id="PF16069">
    <property type="entry name" value="DUF4811"/>
    <property type="match status" value="1"/>
</dbReference>
<dbReference type="EMBL" id="SRJD01000005">
    <property type="protein sequence ID" value="TGA98869.1"/>
    <property type="molecule type" value="Genomic_DNA"/>
</dbReference>